<dbReference type="Proteomes" id="UP000216345">
    <property type="component" value="Unassembled WGS sequence"/>
</dbReference>
<dbReference type="PROSITE" id="PS51257">
    <property type="entry name" value="PROKAR_LIPOPROTEIN"/>
    <property type="match status" value="1"/>
</dbReference>
<name>A0A256FI78_9HYPH</name>
<evidence type="ECO:0000313" key="2">
    <source>
        <dbReference type="EMBL" id="OYR14480.1"/>
    </source>
</evidence>
<protein>
    <submittedName>
        <fullName evidence="2">Putative membrane protein</fullName>
    </submittedName>
</protein>
<evidence type="ECO:0000256" key="1">
    <source>
        <dbReference type="SAM" id="Phobius"/>
    </source>
</evidence>
<dbReference type="EMBL" id="NNRK01000026">
    <property type="protein sequence ID" value="OYR14480.1"/>
    <property type="molecule type" value="Genomic_DNA"/>
</dbReference>
<gene>
    <name evidence="2" type="ORF">CEV32_0485</name>
</gene>
<keyword evidence="1" id="KW-0472">Membrane</keyword>
<reference evidence="2 3" key="1">
    <citation type="submission" date="2017-07" db="EMBL/GenBank/DDBJ databases">
        <title>Phylogenetic study on the rhizospheric bacterium Ochrobactrum sp. A44.</title>
        <authorList>
            <person name="Krzyzanowska D.M."/>
            <person name="Ossowicki A."/>
            <person name="Rajewska M."/>
            <person name="Maciag T."/>
            <person name="Kaczynski Z."/>
            <person name="Czerwicka M."/>
            <person name="Jafra S."/>
        </authorList>
    </citation>
    <scope>NUCLEOTIDE SEQUENCE [LARGE SCALE GENOMIC DNA]</scope>
    <source>
        <strain evidence="2 3">PR17</strain>
    </source>
</reference>
<keyword evidence="1" id="KW-1133">Transmembrane helix</keyword>
<keyword evidence="3" id="KW-1185">Reference proteome</keyword>
<accession>A0A256FI78</accession>
<keyword evidence="1" id="KW-0812">Transmembrane</keyword>
<proteinExistence type="predicted"/>
<organism evidence="2 3">
    <name type="scientific">Brucella rhizosphaerae</name>
    <dbReference type="NCBI Taxonomy" id="571254"/>
    <lineage>
        <taxon>Bacteria</taxon>
        <taxon>Pseudomonadati</taxon>
        <taxon>Pseudomonadota</taxon>
        <taxon>Alphaproteobacteria</taxon>
        <taxon>Hyphomicrobiales</taxon>
        <taxon>Brucellaceae</taxon>
        <taxon>Brucella/Ochrobactrum group</taxon>
        <taxon>Brucella</taxon>
    </lineage>
</organism>
<sequence length="37" mass="3772">MPAAYKSHDGQLKQILAIATLLSGTACAAILAVNIFG</sequence>
<evidence type="ECO:0000313" key="3">
    <source>
        <dbReference type="Proteomes" id="UP000216345"/>
    </source>
</evidence>
<dbReference type="AlphaFoldDB" id="A0A256FI78"/>
<comment type="caution">
    <text evidence="2">The sequence shown here is derived from an EMBL/GenBank/DDBJ whole genome shotgun (WGS) entry which is preliminary data.</text>
</comment>
<feature type="transmembrane region" description="Helical" evidence="1">
    <location>
        <begin position="15"/>
        <end position="36"/>
    </location>
</feature>